<dbReference type="GO" id="GO:0032024">
    <property type="term" value="P:positive regulation of insulin secretion"/>
    <property type="evidence" value="ECO:0007669"/>
    <property type="project" value="TreeGrafter"/>
</dbReference>
<keyword evidence="5" id="KW-0372">Hormone</keyword>
<accession>A0A2U9BZW3</accession>
<feature type="region of interest" description="Disordered" evidence="9">
    <location>
        <begin position="402"/>
        <end position="425"/>
    </location>
</feature>
<keyword evidence="11" id="KW-1185">Reference proteome</keyword>
<dbReference type="GO" id="GO:0014054">
    <property type="term" value="P:positive regulation of gamma-aminobutyric acid secretion"/>
    <property type="evidence" value="ECO:0007669"/>
    <property type="project" value="TreeGrafter"/>
</dbReference>
<keyword evidence="4" id="KW-0165">Cleavage on pair of basic residues</keyword>
<evidence type="ECO:0000313" key="10">
    <source>
        <dbReference type="EMBL" id="AWP09897.1"/>
    </source>
</evidence>
<feature type="compositionally biased region" description="Polar residues" evidence="9">
    <location>
        <begin position="366"/>
        <end position="377"/>
    </location>
</feature>
<name>A0A2U9BZW3_SCOMX</name>
<evidence type="ECO:0000256" key="6">
    <source>
        <dbReference type="ARBA" id="ARBA00022729"/>
    </source>
</evidence>
<keyword evidence="6" id="KW-0732">Signal</keyword>
<reference evidence="10 11" key="1">
    <citation type="submission" date="2017-12" db="EMBL/GenBank/DDBJ databases">
        <title>Integrating genomic resources of turbot (Scophthalmus maximus) in depth evaluation of genetic and physical mapping variation across individuals.</title>
        <authorList>
            <person name="Martinez P."/>
        </authorList>
    </citation>
    <scope>NUCLEOTIDE SEQUENCE [LARGE SCALE GENOMIC DNA]</scope>
</reference>
<dbReference type="GO" id="GO:0005576">
    <property type="term" value="C:extracellular region"/>
    <property type="evidence" value="ECO:0007669"/>
    <property type="project" value="UniProtKB-SubCell"/>
</dbReference>
<dbReference type="GO" id="GO:0001692">
    <property type="term" value="P:histamine metabolic process"/>
    <property type="evidence" value="ECO:0007669"/>
    <property type="project" value="TreeGrafter"/>
</dbReference>
<comment type="similarity">
    <text evidence="2">Belongs to the TRH family.</text>
</comment>
<dbReference type="EMBL" id="CP026253">
    <property type="protein sequence ID" value="AWP09897.1"/>
    <property type="molecule type" value="Genomic_DNA"/>
</dbReference>
<feature type="region of interest" description="Disordered" evidence="9">
    <location>
        <begin position="315"/>
        <end position="383"/>
    </location>
</feature>
<dbReference type="Proteomes" id="UP000246464">
    <property type="component" value="Chromosome 11"/>
</dbReference>
<evidence type="ECO:0000256" key="2">
    <source>
        <dbReference type="ARBA" id="ARBA00010437"/>
    </source>
</evidence>
<dbReference type="GO" id="GO:0014050">
    <property type="term" value="P:negative regulation of glutamate secretion"/>
    <property type="evidence" value="ECO:0007669"/>
    <property type="project" value="TreeGrafter"/>
</dbReference>
<dbReference type="GO" id="GO:0009755">
    <property type="term" value="P:hormone-mediated signaling pathway"/>
    <property type="evidence" value="ECO:0007669"/>
    <property type="project" value="InterPro"/>
</dbReference>
<feature type="region of interest" description="Disordered" evidence="9">
    <location>
        <begin position="224"/>
        <end position="296"/>
    </location>
</feature>
<evidence type="ECO:0000256" key="7">
    <source>
        <dbReference type="ARBA" id="ARBA00022737"/>
    </source>
</evidence>
<feature type="compositionally biased region" description="Basic and acidic residues" evidence="9">
    <location>
        <begin position="269"/>
        <end position="283"/>
    </location>
</feature>
<dbReference type="AlphaFoldDB" id="A0A2U9BZW3"/>
<evidence type="ECO:0000256" key="8">
    <source>
        <dbReference type="ARBA" id="ARBA00022815"/>
    </source>
</evidence>
<dbReference type="GO" id="GO:0008437">
    <property type="term" value="F:thyrotropin-releasing hormone activity"/>
    <property type="evidence" value="ECO:0007669"/>
    <property type="project" value="InterPro"/>
</dbReference>
<organism evidence="10 11">
    <name type="scientific">Scophthalmus maximus</name>
    <name type="common">Turbot</name>
    <name type="synonym">Psetta maxima</name>
    <dbReference type="NCBI Taxonomy" id="52904"/>
    <lineage>
        <taxon>Eukaryota</taxon>
        <taxon>Metazoa</taxon>
        <taxon>Chordata</taxon>
        <taxon>Craniata</taxon>
        <taxon>Vertebrata</taxon>
        <taxon>Euteleostomi</taxon>
        <taxon>Actinopterygii</taxon>
        <taxon>Neopterygii</taxon>
        <taxon>Teleostei</taxon>
        <taxon>Neoteleostei</taxon>
        <taxon>Acanthomorphata</taxon>
        <taxon>Carangaria</taxon>
        <taxon>Pleuronectiformes</taxon>
        <taxon>Pleuronectoidei</taxon>
        <taxon>Scophthalmidae</taxon>
        <taxon>Scophthalmus</taxon>
    </lineage>
</organism>
<evidence type="ECO:0000256" key="5">
    <source>
        <dbReference type="ARBA" id="ARBA00022702"/>
    </source>
</evidence>
<dbReference type="InterPro" id="IPR008857">
    <property type="entry name" value="TRH"/>
</dbReference>
<dbReference type="GO" id="GO:0030141">
    <property type="term" value="C:secretory granule"/>
    <property type="evidence" value="ECO:0007669"/>
    <property type="project" value="TreeGrafter"/>
</dbReference>
<feature type="compositionally biased region" description="Acidic residues" evidence="9">
    <location>
        <begin position="334"/>
        <end position="352"/>
    </location>
</feature>
<dbReference type="STRING" id="52904.ENSSMAP00000019609"/>
<feature type="compositionally biased region" description="Basic and acidic residues" evidence="9">
    <location>
        <begin position="237"/>
        <end position="252"/>
    </location>
</feature>
<comment type="subcellular location">
    <subcellularLocation>
        <location evidence="1">Secreted</location>
    </subcellularLocation>
</comment>
<sequence length="425" mass="48318">MTDGRGILKNDSGVGVTTVTGEYKGSGGEFLCSYLWTWPLRVTHRCERLRATESNITVGGQERAEFGYFSETSLNCCYIGFYNNSEFKDSDFWSLHGTTHLLAMKSTCLLILASLVLFNLAVCGGQGIPAEEDTDGRTIDDILLQRAESLLIRSILAKMQDEDDRSEYEHEKQSSHIALCVAHQLYKRVRNFRTVCVDELGRRSRFGLKRFKVVFLSPEGFTPQPEWVTKRQHPGKRHGDELEKRQHPGRREEDEEDQYLDVQRRQHPGKREDEIHSFTELQKRQHPGKRSAGGYISDDPVILLSELSKRQHPGKRYLVLHSKRQHPGKRQPDDGDGDGDWDAGAEGDEDLAGLEKRQHPGKRFWDNSSPDLGTNSPCDVLDPTSCSKTSLLLDFLDNISKSHAEEKRQHPGKRFTPEQDLVKGE</sequence>
<dbReference type="GO" id="GO:0042755">
    <property type="term" value="P:eating behavior"/>
    <property type="evidence" value="ECO:0007669"/>
    <property type="project" value="TreeGrafter"/>
</dbReference>
<evidence type="ECO:0000256" key="4">
    <source>
        <dbReference type="ARBA" id="ARBA00022685"/>
    </source>
</evidence>
<keyword evidence="8" id="KW-0027">Amidation</keyword>
<proteinExistence type="inferred from homology"/>
<protein>
    <submittedName>
        <fullName evidence="10">Putative thyrotropin releasing hormone</fullName>
    </submittedName>
</protein>
<keyword evidence="3" id="KW-0964">Secreted</keyword>
<evidence type="ECO:0000256" key="9">
    <source>
        <dbReference type="SAM" id="MobiDB-lite"/>
    </source>
</evidence>
<evidence type="ECO:0000313" key="11">
    <source>
        <dbReference type="Proteomes" id="UP000246464"/>
    </source>
</evidence>
<evidence type="ECO:0000256" key="1">
    <source>
        <dbReference type="ARBA" id="ARBA00004613"/>
    </source>
</evidence>
<evidence type="ECO:0000256" key="3">
    <source>
        <dbReference type="ARBA" id="ARBA00022525"/>
    </source>
</evidence>
<keyword evidence="7" id="KW-0677">Repeat</keyword>
<gene>
    <name evidence="10" type="ORF">SMAX5B_014534</name>
</gene>
<dbReference type="PANTHER" id="PTHR17530:SF2">
    <property type="entry name" value="PRO-THYROTROPIN-RELEASING HORMONE"/>
    <property type="match status" value="1"/>
</dbReference>
<dbReference type="Pfam" id="PF05438">
    <property type="entry name" value="TRH"/>
    <property type="match status" value="2"/>
</dbReference>
<dbReference type="PANTHER" id="PTHR17530">
    <property type="entry name" value="PRO-THYROTROPIN-RELEASING HORMONE"/>
    <property type="match status" value="1"/>
</dbReference>